<evidence type="ECO:0000313" key="3">
    <source>
        <dbReference type="Proteomes" id="UP000664277"/>
    </source>
</evidence>
<dbReference type="SUPFAM" id="SSF53098">
    <property type="entry name" value="Ribonuclease H-like"/>
    <property type="match status" value="1"/>
</dbReference>
<dbReference type="InterPro" id="IPR001584">
    <property type="entry name" value="Integrase_cat-core"/>
</dbReference>
<accession>A0A8J7P8R1</accession>
<reference evidence="2" key="1">
    <citation type="submission" date="2021-02" db="EMBL/GenBank/DDBJ databases">
        <title>Genome-Resolved Metagenomics of a Microbial Community Performing Photosynthetic Biological Nutrient Removal.</title>
        <authorList>
            <person name="Mcdaniel E.A."/>
        </authorList>
    </citation>
    <scope>NUCLEOTIDE SEQUENCE</scope>
    <source>
        <strain evidence="2">UWPOB_OBS1</strain>
    </source>
</reference>
<dbReference type="InterPro" id="IPR012337">
    <property type="entry name" value="RNaseH-like_sf"/>
</dbReference>
<organism evidence="2 3">
    <name type="scientific">Candidatus Obscuribacter phosphatis</name>
    <dbReference type="NCBI Taxonomy" id="1906157"/>
    <lineage>
        <taxon>Bacteria</taxon>
        <taxon>Bacillati</taxon>
        <taxon>Candidatus Melainabacteria</taxon>
        <taxon>Candidatus Obscuribacterales</taxon>
        <taxon>Candidatus Obscuribacteraceae</taxon>
        <taxon>Candidatus Obscuribacter</taxon>
    </lineage>
</organism>
<protein>
    <submittedName>
        <fullName evidence="2">ISNCY family transposase</fullName>
    </submittedName>
</protein>
<dbReference type="GO" id="GO:0015074">
    <property type="term" value="P:DNA integration"/>
    <property type="evidence" value="ECO:0007669"/>
    <property type="project" value="InterPro"/>
</dbReference>
<dbReference type="AlphaFoldDB" id="A0A8J7P8R1"/>
<evidence type="ECO:0000259" key="1">
    <source>
        <dbReference type="PROSITE" id="PS50994"/>
    </source>
</evidence>
<dbReference type="Gene3D" id="3.30.420.10">
    <property type="entry name" value="Ribonuclease H-like superfamily/Ribonuclease H"/>
    <property type="match status" value="1"/>
</dbReference>
<dbReference type="PROSITE" id="PS50994">
    <property type="entry name" value="INTEGRASE"/>
    <property type="match status" value="1"/>
</dbReference>
<dbReference type="EMBL" id="JAFLCK010000032">
    <property type="protein sequence ID" value="MBN8662144.1"/>
    <property type="molecule type" value="Genomic_DNA"/>
</dbReference>
<proteinExistence type="predicted"/>
<gene>
    <name evidence="2" type="ORF">J0M35_17380</name>
</gene>
<name>A0A8J7P8R1_9BACT</name>
<evidence type="ECO:0000313" key="2">
    <source>
        <dbReference type="EMBL" id="MBN8662144.1"/>
    </source>
</evidence>
<feature type="non-terminal residue" evidence="2">
    <location>
        <position position="1"/>
    </location>
</feature>
<dbReference type="Proteomes" id="UP000664277">
    <property type="component" value="Unassembled WGS sequence"/>
</dbReference>
<comment type="caution">
    <text evidence="2">The sequence shown here is derived from an EMBL/GenBank/DDBJ whole genome shotgun (WGS) entry which is preliminary data.</text>
</comment>
<sequence length="261" mass="29620">TLFHGLTVRGGLMEASMSLKARRELLNSIRERYRQAEKSTKTKILDEFMESTGYGRKHAVVLLNQDRDQTPRPRGIGRKREYDEEVKRILVQLWRIANEICSKRLIPFLPDLIEALERSGRLHLTDEVRAKLLKVCPATADKLLASERKSRGRGLTTTRSGKLLKRQIPVRTFADWNDVEPGFFEADLVAHCGDTITASYLSSLVLTDIATTWTECFALLNKCELEVLAALKQAQKILPIPLLGFDSDNGSEFINYGLQEF</sequence>
<dbReference type="GO" id="GO:0003676">
    <property type="term" value="F:nucleic acid binding"/>
    <property type="evidence" value="ECO:0007669"/>
    <property type="project" value="InterPro"/>
</dbReference>
<dbReference type="InterPro" id="IPR036397">
    <property type="entry name" value="RNaseH_sf"/>
</dbReference>
<feature type="domain" description="Integrase catalytic" evidence="1">
    <location>
        <begin position="177"/>
        <end position="261"/>
    </location>
</feature>